<keyword evidence="3" id="KW-1185">Reference proteome</keyword>
<accession>A0A8E2JHC2</accession>
<gene>
    <name evidence="2" type="ORF">K432DRAFT_424025</name>
</gene>
<reference evidence="2 3" key="1">
    <citation type="journal article" date="2016" name="Nat. Commun.">
        <title>Ectomycorrhizal ecology is imprinted in the genome of the dominant symbiotic fungus Cenococcum geophilum.</title>
        <authorList>
            <consortium name="DOE Joint Genome Institute"/>
            <person name="Peter M."/>
            <person name="Kohler A."/>
            <person name="Ohm R.A."/>
            <person name="Kuo A."/>
            <person name="Krutzmann J."/>
            <person name="Morin E."/>
            <person name="Arend M."/>
            <person name="Barry K.W."/>
            <person name="Binder M."/>
            <person name="Choi C."/>
            <person name="Clum A."/>
            <person name="Copeland A."/>
            <person name="Grisel N."/>
            <person name="Haridas S."/>
            <person name="Kipfer T."/>
            <person name="LaButti K."/>
            <person name="Lindquist E."/>
            <person name="Lipzen A."/>
            <person name="Maire R."/>
            <person name="Meier B."/>
            <person name="Mihaltcheva S."/>
            <person name="Molinier V."/>
            <person name="Murat C."/>
            <person name="Poggeler S."/>
            <person name="Quandt C.A."/>
            <person name="Sperisen C."/>
            <person name="Tritt A."/>
            <person name="Tisserant E."/>
            <person name="Crous P.W."/>
            <person name="Henrissat B."/>
            <person name="Nehls U."/>
            <person name="Egli S."/>
            <person name="Spatafora J.W."/>
            <person name="Grigoriev I.V."/>
            <person name="Martin F.M."/>
        </authorList>
    </citation>
    <scope>NUCLEOTIDE SEQUENCE [LARGE SCALE GENOMIC DNA]</scope>
    <source>
        <strain evidence="2 3">CBS 459.81</strain>
    </source>
</reference>
<name>A0A8E2JHC2_9PEZI</name>
<feature type="region of interest" description="Disordered" evidence="1">
    <location>
        <begin position="64"/>
        <end position="86"/>
    </location>
</feature>
<feature type="compositionally biased region" description="Basic and acidic residues" evidence="1">
    <location>
        <begin position="64"/>
        <end position="80"/>
    </location>
</feature>
<dbReference type="Proteomes" id="UP000250266">
    <property type="component" value="Unassembled WGS sequence"/>
</dbReference>
<organism evidence="2 3">
    <name type="scientific">Lepidopterella palustris CBS 459.81</name>
    <dbReference type="NCBI Taxonomy" id="1314670"/>
    <lineage>
        <taxon>Eukaryota</taxon>
        <taxon>Fungi</taxon>
        <taxon>Dikarya</taxon>
        <taxon>Ascomycota</taxon>
        <taxon>Pezizomycotina</taxon>
        <taxon>Dothideomycetes</taxon>
        <taxon>Pleosporomycetidae</taxon>
        <taxon>Mytilinidiales</taxon>
        <taxon>Argynnaceae</taxon>
        <taxon>Lepidopterella</taxon>
    </lineage>
</organism>
<dbReference type="AlphaFoldDB" id="A0A8E2JHC2"/>
<evidence type="ECO:0000313" key="2">
    <source>
        <dbReference type="EMBL" id="OCK82604.1"/>
    </source>
</evidence>
<proteinExistence type="predicted"/>
<evidence type="ECO:0000313" key="3">
    <source>
        <dbReference type="Proteomes" id="UP000250266"/>
    </source>
</evidence>
<dbReference type="EMBL" id="KV744883">
    <property type="protein sequence ID" value="OCK82604.1"/>
    <property type="molecule type" value="Genomic_DNA"/>
</dbReference>
<protein>
    <submittedName>
        <fullName evidence="2">Uncharacterized protein</fullName>
    </submittedName>
</protein>
<evidence type="ECO:0000256" key="1">
    <source>
        <dbReference type="SAM" id="MobiDB-lite"/>
    </source>
</evidence>
<sequence length="166" mass="18405">MIGEQELEHEIKKQCLDDTELGIDECYVLLIQNEAIISGGDEWAQEVQQCLNLLIGLNLDGKGQKNCHDDRVSSSDSEKGEPEDEGYGAFYGGSVGEDEFFTLNWALVNVISRSDMENVLGKTGYYQVKETTVQATEYRGQLAIDGVVLNDSVAFPGPLKDLIYLF</sequence>